<sequence length="164" mass="18907">MRNRLVTQLARPLRSFTQTYFDDIFVHSRVEDGQTAMEVRLKHLHLVFEAMIANMVYPNINKVGVCADPGKVKAIGAWPTLRSQKNPRKLLDLTNNLRKYSAGYAELARPLSDLLKKECRLVLVQPDETKSFSEEGRERIISIQSRQLILLNEIIPFMTRNVLQ</sequence>
<dbReference type="GO" id="GO:0003964">
    <property type="term" value="F:RNA-directed DNA polymerase activity"/>
    <property type="evidence" value="ECO:0007669"/>
    <property type="project" value="UniProtKB-KW"/>
</dbReference>
<proteinExistence type="predicted"/>
<keyword evidence="1" id="KW-0695">RNA-directed DNA polymerase</keyword>
<keyword evidence="1" id="KW-0808">Transferase</keyword>
<keyword evidence="1" id="KW-0548">Nucleotidyltransferase</keyword>
<dbReference type="EMBL" id="NCKW01020137">
    <property type="protein sequence ID" value="POM58864.1"/>
    <property type="molecule type" value="Genomic_DNA"/>
</dbReference>
<comment type="caution">
    <text evidence="1">The sequence shown here is derived from an EMBL/GenBank/DDBJ whole genome shotgun (WGS) entry which is preliminary data.</text>
</comment>
<dbReference type="InterPro" id="IPR043128">
    <property type="entry name" value="Rev_trsase/Diguanyl_cyclase"/>
</dbReference>
<gene>
    <name evidence="1" type="ORF">PHPALM_36431</name>
</gene>
<keyword evidence="2" id="KW-1185">Reference proteome</keyword>
<protein>
    <submittedName>
        <fullName evidence="1">Reverse transcriptase</fullName>
    </submittedName>
</protein>
<reference evidence="1 2" key="1">
    <citation type="journal article" date="2017" name="Genome Biol. Evol.">
        <title>Phytophthora megakarya and P. palmivora, closely related causal agents of cacao black pod rot, underwent increases in genome sizes and gene numbers by different mechanisms.</title>
        <authorList>
            <person name="Ali S.S."/>
            <person name="Shao J."/>
            <person name="Lary D.J."/>
            <person name="Kronmiller B."/>
            <person name="Shen D."/>
            <person name="Strem M.D."/>
            <person name="Amoako-Attah I."/>
            <person name="Akrofi A.Y."/>
            <person name="Begoude B.A."/>
            <person name="Ten Hoopen G.M."/>
            <person name="Coulibaly K."/>
            <person name="Kebe B.I."/>
            <person name="Melnick R.L."/>
            <person name="Guiltinan M.J."/>
            <person name="Tyler B.M."/>
            <person name="Meinhardt L.W."/>
            <person name="Bailey B.A."/>
        </authorList>
    </citation>
    <scope>NUCLEOTIDE SEQUENCE [LARGE SCALE GENOMIC DNA]</scope>
    <source>
        <strain evidence="2">sbr112.9</strain>
    </source>
</reference>
<evidence type="ECO:0000313" key="1">
    <source>
        <dbReference type="EMBL" id="POM58864.1"/>
    </source>
</evidence>
<name>A0A2P4X000_9STRA</name>
<dbReference type="AlphaFoldDB" id="A0A2P4X000"/>
<dbReference type="Gene3D" id="3.30.70.270">
    <property type="match status" value="2"/>
</dbReference>
<dbReference type="Proteomes" id="UP000237271">
    <property type="component" value="Unassembled WGS sequence"/>
</dbReference>
<accession>A0A2P4X000</accession>
<dbReference type="InterPro" id="IPR043502">
    <property type="entry name" value="DNA/RNA_pol_sf"/>
</dbReference>
<evidence type="ECO:0000313" key="2">
    <source>
        <dbReference type="Proteomes" id="UP000237271"/>
    </source>
</evidence>
<dbReference type="SUPFAM" id="SSF56672">
    <property type="entry name" value="DNA/RNA polymerases"/>
    <property type="match status" value="1"/>
</dbReference>
<organism evidence="1 2">
    <name type="scientific">Phytophthora palmivora</name>
    <dbReference type="NCBI Taxonomy" id="4796"/>
    <lineage>
        <taxon>Eukaryota</taxon>
        <taxon>Sar</taxon>
        <taxon>Stramenopiles</taxon>
        <taxon>Oomycota</taxon>
        <taxon>Peronosporomycetes</taxon>
        <taxon>Peronosporales</taxon>
        <taxon>Peronosporaceae</taxon>
        <taxon>Phytophthora</taxon>
    </lineage>
</organism>